<protein>
    <submittedName>
        <fullName evidence="2">Uncharacterized protein</fullName>
    </submittedName>
</protein>
<accession>A0A1C6SV38</accession>
<evidence type="ECO:0000256" key="1">
    <source>
        <dbReference type="SAM" id="MobiDB-lite"/>
    </source>
</evidence>
<evidence type="ECO:0000313" key="3">
    <source>
        <dbReference type="Proteomes" id="UP000198906"/>
    </source>
</evidence>
<dbReference type="EMBL" id="FMHU01000003">
    <property type="protein sequence ID" value="SCL33391.1"/>
    <property type="molecule type" value="Genomic_DNA"/>
</dbReference>
<proteinExistence type="predicted"/>
<name>A0A1C6SV38_9ACTN</name>
<gene>
    <name evidence="2" type="ORF">GA0074694_6215</name>
</gene>
<dbReference type="STRING" id="47866.GA0074694_6215"/>
<feature type="region of interest" description="Disordered" evidence="1">
    <location>
        <begin position="84"/>
        <end position="262"/>
    </location>
</feature>
<reference evidence="3" key="1">
    <citation type="submission" date="2016-06" db="EMBL/GenBank/DDBJ databases">
        <authorList>
            <person name="Varghese N."/>
        </authorList>
    </citation>
    <scope>NUCLEOTIDE SEQUENCE [LARGE SCALE GENOMIC DNA]</scope>
    <source>
        <strain evidence="3">DSM 46123</strain>
    </source>
</reference>
<dbReference type="Proteomes" id="UP000198906">
    <property type="component" value="Unassembled WGS sequence"/>
</dbReference>
<evidence type="ECO:0000313" key="2">
    <source>
        <dbReference type="EMBL" id="SCL33391.1"/>
    </source>
</evidence>
<keyword evidence="3" id="KW-1185">Reference proteome</keyword>
<organism evidence="2 3">
    <name type="scientific">Micromonospora inyonensis</name>
    <dbReference type="NCBI Taxonomy" id="47866"/>
    <lineage>
        <taxon>Bacteria</taxon>
        <taxon>Bacillati</taxon>
        <taxon>Actinomycetota</taxon>
        <taxon>Actinomycetes</taxon>
        <taxon>Micromonosporales</taxon>
        <taxon>Micromonosporaceae</taxon>
        <taxon>Micromonospora</taxon>
    </lineage>
</organism>
<feature type="compositionally biased region" description="Low complexity" evidence="1">
    <location>
        <begin position="157"/>
        <end position="197"/>
    </location>
</feature>
<feature type="compositionally biased region" description="Basic residues" evidence="1">
    <location>
        <begin position="198"/>
        <end position="212"/>
    </location>
</feature>
<dbReference type="AlphaFoldDB" id="A0A1C6SV38"/>
<feature type="compositionally biased region" description="Low complexity" evidence="1">
    <location>
        <begin position="84"/>
        <end position="95"/>
    </location>
</feature>
<feature type="compositionally biased region" description="Polar residues" evidence="1">
    <location>
        <begin position="105"/>
        <end position="114"/>
    </location>
</feature>
<sequence>MNAVVEIRSTVPVARARADRIRQGLQDWLETVQEIALAWERGDWEVLGYASWEAYVDEEIGRALRLTEVHRRQAVTALRLVACPPARSAPPSGSATPPPPGTSRLSQLRQTRSPLRSCRWTAASGQQPARPRPSSPTAGRGSALAAESGSRARRTPARAVVVPAPTGGPSQSQPTSATPTPTSTTRTSWPASASSTRPTRRRASRRSPRLRRSSCVVSTRSSRRARPTTTRCGSRSRAGELRRTTRRPVPSSPCAAGRRVTV</sequence>